<dbReference type="GO" id="GO:0030170">
    <property type="term" value="F:pyridoxal phosphate binding"/>
    <property type="evidence" value="ECO:0007669"/>
    <property type="project" value="InterPro"/>
</dbReference>
<dbReference type="EMBL" id="UZAN01064537">
    <property type="protein sequence ID" value="VDP93752.1"/>
    <property type="molecule type" value="Genomic_DNA"/>
</dbReference>
<dbReference type="Proteomes" id="UP000272942">
    <property type="component" value="Unassembled WGS sequence"/>
</dbReference>
<comment type="pathway">
    <text evidence="6">Amino-acid degradation; L-kynurenine degradation; kynurenate from L-kynurenine: step 1/2.</text>
</comment>
<comment type="cofactor">
    <cofactor evidence="1">
        <name>pyridoxal 5'-phosphate</name>
        <dbReference type="ChEBI" id="CHEBI:597326"/>
    </cofactor>
</comment>
<dbReference type="InterPro" id="IPR015421">
    <property type="entry name" value="PyrdxlP-dep_Trfase_major"/>
</dbReference>
<keyword evidence="5" id="KW-0663">Pyridoxal phosphate</keyword>
<dbReference type="GO" id="GO:0016212">
    <property type="term" value="F:kynurenine-oxoglutarate transaminase activity"/>
    <property type="evidence" value="ECO:0007669"/>
    <property type="project" value="UniProtKB-EC"/>
</dbReference>
<keyword evidence="7" id="KW-0812">Transmembrane</keyword>
<dbReference type="PANTHER" id="PTHR43807:SF20">
    <property type="entry name" value="FI04487P"/>
    <property type="match status" value="1"/>
</dbReference>
<dbReference type="InterPro" id="IPR051326">
    <property type="entry name" value="Kynurenine-oxoglutarate_AT"/>
</dbReference>
<feature type="domain" description="Aminotransferase class I/classII large" evidence="8">
    <location>
        <begin position="37"/>
        <end position="94"/>
    </location>
</feature>
<accession>A0A3P8GWY4</accession>
<dbReference type="EC" id="2.6.1.7" evidence="2"/>
<evidence type="ECO:0000313" key="10">
    <source>
        <dbReference type="Proteomes" id="UP000272942"/>
    </source>
</evidence>
<evidence type="ECO:0000256" key="2">
    <source>
        <dbReference type="ARBA" id="ARBA00012751"/>
    </source>
</evidence>
<evidence type="ECO:0000256" key="1">
    <source>
        <dbReference type="ARBA" id="ARBA00001933"/>
    </source>
</evidence>
<reference evidence="9 10" key="1">
    <citation type="submission" date="2018-11" db="EMBL/GenBank/DDBJ databases">
        <authorList>
            <consortium name="Pathogen Informatics"/>
        </authorList>
    </citation>
    <scope>NUCLEOTIDE SEQUENCE [LARGE SCALE GENOMIC DNA]</scope>
    <source>
        <strain evidence="9 10">Egypt</strain>
    </source>
</reference>
<keyword evidence="4" id="KW-0808">Transferase</keyword>
<sequence length="148" mass="16303">MVNVLSQLYTPFTRCDPNRYASAGSLTKDTFAPTRHLDALSEVIVSVGAYGALSAAISSLIDHGDEVIIMDPSFDCYAPMTEFAGGVPVFIPLRPTSVSGPLYLFCTFFFLRVLLLICMSAVAFMIKLFPNLFSFTLFSRTIYPIVCF</sequence>
<dbReference type="GO" id="GO:0005739">
    <property type="term" value="C:mitochondrion"/>
    <property type="evidence" value="ECO:0007669"/>
    <property type="project" value="TreeGrafter"/>
</dbReference>
<organism evidence="9 10">
    <name type="scientific">Echinostoma caproni</name>
    <dbReference type="NCBI Taxonomy" id="27848"/>
    <lineage>
        <taxon>Eukaryota</taxon>
        <taxon>Metazoa</taxon>
        <taxon>Spiralia</taxon>
        <taxon>Lophotrochozoa</taxon>
        <taxon>Platyhelminthes</taxon>
        <taxon>Trematoda</taxon>
        <taxon>Digenea</taxon>
        <taxon>Plagiorchiida</taxon>
        <taxon>Echinostomata</taxon>
        <taxon>Echinostomatoidea</taxon>
        <taxon>Echinostomatidae</taxon>
        <taxon>Echinostoma</taxon>
    </lineage>
</organism>
<feature type="transmembrane region" description="Helical" evidence="7">
    <location>
        <begin position="102"/>
        <end position="126"/>
    </location>
</feature>
<dbReference type="SUPFAM" id="SSF53383">
    <property type="entry name" value="PLP-dependent transferases"/>
    <property type="match status" value="1"/>
</dbReference>
<protein>
    <recommendedName>
        <fullName evidence="2">kynurenine--oxoglutarate transaminase</fullName>
        <ecNumber evidence="2">2.6.1.7</ecNumber>
    </recommendedName>
</protein>
<keyword evidence="10" id="KW-1185">Reference proteome</keyword>
<keyword evidence="3" id="KW-0032">Aminotransferase</keyword>
<dbReference type="Gene3D" id="3.40.640.10">
    <property type="entry name" value="Type I PLP-dependent aspartate aminotransferase-like (Major domain)"/>
    <property type="match status" value="1"/>
</dbReference>
<name>A0A3P8GWY4_9TREM</name>
<evidence type="ECO:0000256" key="5">
    <source>
        <dbReference type="ARBA" id="ARBA00022898"/>
    </source>
</evidence>
<keyword evidence="7" id="KW-0472">Membrane</keyword>
<dbReference type="PANTHER" id="PTHR43807">
    <property type="entry name" value="FI04487P"/>
    <property type="match status" value="1"/>
</dbReference>
<dbReference type="OrthoDB" id="2414662at2759"/>
<evidence type="ECO:0000256" key="7">
    <source>
        <dbReference type="SAM" id="Phobius"/>
    </source>
</evidence>
<dbReference type="InterPro" id="IPR015424">
    <property type="entry name" value="PyrdxlP-dep_Trfase"/>
</dbReference>
<dbReference type="InterPro" id="IPR004839">
    <property type="entry name" value="Aminotransferase_I/II_large"/>
</dbReference>
<keyword evidence="7" id="KW-1133">Transmembrane helix</keyword>
<gene>
    <name evidence="9" type="ORF">ECPE_LOCUS16480</name>
</gene>
<evidence type="ECO:0000313" key="9">
    <source>
        <dbReference type="EMBL" id="VDP93752.1"/>
    </source>
</evidence>
<evidence type="ECO:0000256" key="3">
    <source>
        <dbReference type="ARBA" id="ARBA00022576"/>
    </source>
</evidence>
<evidence type="ECO:0000256" key="4">
    <source>
        <dbReference type="ARBA" id="ARBA00022679"/>
    </source>
</evidence>
<evidence type="ECO:0000259" key="8">
    <source>
        <dbReference type="Pfam" id="PF00155"/>
    </source>
</evidence>
<proteinExistence type="predicted"/>
<dbReference type="AlphaFoldDB" id="A0A3P8GWY4"/>
<dbReference type="Pfam" id="PF00155">
    <property type="entry name" value="Aminotran_1_2"/>
    <property type="match status" value="1"/>
</dbReference>
<evidence type="ECO:0000256" key="6">
    <source>
        <dbReference type="ARBA" id="ARBA00024016"/>
    </source>
</evidence>